<dbReference type="GO" id="GO:0006508">
    <property type="term" value="P:proteolysis"/>
    <property type="evidence" value="ECO:0007669"/>
    <property type="project" value="InterPro"/>
</dbReference>
<dbReference type="GO" id="GO:0004252">
    <property type="term" value="F:serine-type endopeptidase activity"/>
    <property type="evidence" value="ECO:0007669"/>
    <property type="project" value="InterPro"/>
</dbReference>
<dbReference type="SUPFAM" id="SSF46785">
    <property type="entry name" value="Winged helix' DNA-binding domain"/>
    <property type="match status" value="1"/>
</dbReference>
<name>A0A1H0BMY3_9BACL</name>
<dbReference type="RefSeq" id="WP_170834465.1">
    <property type="nucleotide sequence ID" value="NZ_FNHW01000005.1"/>
</dbReference>
<dbReference type="Gene3D" id="1.10.10.10">
    <property type="entry name" value="Winged helix-like DNA-binding domain superfamily/Winged helix DNA-binding domain"/>
    <property type="match status" value="1"/>
</dbReference>
<dbReference type="Pfam" id="PF01726">
    <property type="entry name" value="LexA_DNA_bind"/>
    <property type="match status" value="1"/>
</dbReference>
<dbReference type="InterPro" id="IPR036388">
    <property type="entry name" value="WH-like_DNA-bd_sf"/>
</dbReference>
<accession>A0A1H0BMY3</accession>
<dbReference type="Proteomes" id="UP000199544">
    <property type="component" value="Unassembled WGS sequence"/>
</dbReference>
<reference evidence="3" key="1">
    <citation type="submission" date="2016-10" db="EMBL/GenBank/DDBJ databases">
        <authorList>
            <person name="Varghese N."/>
            <person name="Submissions S."/>
        </authorList>
    </citation>
    <scope>NUCLEOTIDE SEQUENCE [LARGE SCALE GENOMIC DNA]</scope>
    <source>
        <strain evidence="3">CGMCC 1.6854</strain>
    </source>
</reference>
<organism evidence="2 3">
    <name type="scientific">Fictibacillus solisalsi</name>
    <dbReference type="NCBI Taxonomy" id="459525"/>
    <lineage>
        <taxon>Bacteria</taxon>
        <taxon>Bacillati</taxon>
        <taxon>Bacillota</taxon>
        <taxon>Bacilli</taxon>
        <taxon>Bacillales</taxon>
        <taxon>Fictibacillaceae</taxon>
        <taxon>Fictibacillus</taxon>
    </lineage>
</organism>
<gene>
    <name evidence="2" type="ORF">SAMN04488137_4570</name>
</gene>
<evidence type="ECO:0000313" key="3">
    <source>
        <dbReference type="Proteomes" id="UP000199544"/>
    </source>
</evidence>
<dbReference type="InterPro" id="IPR036390">
    <property type="entry name" value="WH_DNA-bd_sf"/>
</dbReference>
<dbReference type="STRING" id="459525.SAMN04488137_4570"/>
<protein>
    <submittedName>
        <fullName evidence="2">LexA DNA binding domain-containing protein</fullName>
    </submittedName>
</protein>
<keyword evidence="3" id="KW-1185">Reference proteome</keyword>
<proteinExistence type="predicted"/>
<evidence type="ECO:0000259" key="1">
    <source>
        <dbReference type="Pfam" id="PF01726"/>
    </source>
</evidence>
<dbReference type="InterPro" id="IPR006199">
    <property type="entry name" value="LexA_DNA-bd_dom"/>
</dbReference>
<dbReference type="AlphaFoldDB" id="A0A1H0BMY3"/>
<evidence type="ECO:0000313" key="2">
    <source>
        <dbReference type="EMBL" id="SDN46915.1"/>
    </source>
</evidence>
<dbReference type="EMBL" id="FNHW01000005">
    <property type="protein sequence ID" value="SDN46915.1"/>
    <property type="molecule type" value="Genomic_DNA"/>
</dbReference>
<feature type="domain" description="LexA repressor DNA-binding" evidence="1">
    <location>
        <begin position="1"/>
        <end position="64"/>
    </location>
</feature>
<sequence length="72" mass="8214">MHKLSARQQIVLEAIKLFMATNHYPPTVREIAEMVGVTSTNTVLEYLERLRREGLVSLEEGNPRILKIIHSA</sequence>